<feature type="region of interest" description="Disordered" evidence="1">
    <location>
        <begin position="1"/>
        <end position="65"/>
    </location>
</feature>
<protein>
    <submittedName>
        <fullName evidence="2">Uncharacterized protein</fullName>
    </submittedName>
</protein>
<evidence type="ECO:0000313" key="3">
    <source>
        <dbReference type="Proteomes" id="UP000325577"/>
    </source>
</evidence>
<accession>A0A5J5BHW7</accession>
<evidence type="ECO:0000313" key="2">
    <source>
        <dbReference type="EMBL" id="KAA8542833.1"/>
    </source>
</evidence>
<sequence length="80" mass="8683">MGRHEPGSSSSSDLASESPNPSHSDEESLAVAAESSSVAEVGASLRSSWERTRTNGRAVVERREGKRRRVLLPCQNIFDD</sequence>
<proteinExistence type="predicted"/>
<dbReference type="AlphaFoldDB" id="A0A5J5BHW7"/>
<dbReference type="Proteomes" id="UP000325577">
    <property type="component" value="Linkage Group LG12"/>
</dbReference>
<name>A0A5J5BHW7_9ASTE</name>
<gene>
    <name evidence="2" type="ORF">F0562_023985</name>
</gene>
<feature type="compositionally biased region" description="Basic and acidic residues" evidence="1">
    <location>
        <begin position="48"/>
        <end position="64"/>
    </location>
</feature>
<feature type="compositionally biased region" description="Low complexity" evidence="1">
    <location>
        <begin position="7"/>
        <end position="22"/>
    </location>
</feature>
<organism evidence="2 3">
    <name type="scientific">Nyssa sinensis</name>
    <dbReference type="NCBI Taxonomy" id="561372"/>
    <lineage>
        <taxon>Eukaryota</taxon>
        <taxon>Viridiplantae</taxon>
        <taxon>Streptophyta</taxon>
        <taxon>Embryophyta</taxon>
        <taxon>Tracheophyta</taxon>
        <taxon>Spermatophyta</taxon>
        <taxon>Magnoliopsida</taxon>
        <taxon>eudicotyledons</taxon>
        <taxon>Gunneridae</taxon>
        <taxon>Pentapetalae</taxon>
        <taxon>asterids</taxon>
        <taxon>Cornales</taxon>
        <taxon>Nyssaceae</taxon>
        <taxon>Nyssa</taxon>
    </lineage>
</organism>
<reference evidence="2 3" key="1">
    <citation type="submission" date="2019-09" db="EMBL/GenBank/DDBJ databases">
        <title>A chromosome-level genome assembly of the Chinese tupelo Nyssa sinensis.</title>
        <authorList>
            <person name="Yang X."/>
            <person name="Kang M."/>
            <person name="Yang Y."/>
            <person name="Xiong H."/>
            <person name="Wang M."/>
            <person name="Zhang Z."/>
            <person name="Wang Z."/>
            <person name="Wu H."/>
            <person name="Ma T."/>
            <person name="Liu J."/>
            <person name="Xi Z."/>
        </authorList>
    </citation>
    <scope>NUCLEOTIDE SEQUENCE [LARGE SCALE GENOMIC DNA]</scope>
    <source>
        <strain evidence="2">J267</strain>
        <tissue evidence="2">Leaf</tissue>
    </source>
</reference>
<dbReference type="EMBL" id="CM018035">
    <property type="protein sequence ID" value="KAA8542833.1"/>
    <property type="molecule type" value="Genomic_DNA"/>
</dbReference>
<keyword evidence="3" id="KW-1185">Reference proteome</keyword>
<evidence type="ECO:0000256" key="1">
    <source>
        <dbReference type="SAM" id="MobiDB-lite"/>
    </source>
</evidence>
<feature type="compositionally biased region" description="Low complexity" evidence="1">
    <location>
        <begin position="29"/>
        <end position="45"/>
    </location>
</feature>